<name>A0A8I6SGP8_CIMLE</name>
<protein>
    <submittedName>
        <fullName evidence="2">Uncharacterized protein</fullName>
    </submittedName>
</protein>
<evidence type="ECO:0000313" key="3">
    <source>
        <dbReference type="Proteomes" id="UP000494040"/>
    </source>
</evidence>
<evidence type="ECO:0000256" key="1">
    <source>
        <dbReference type="SAM" id="Phobius"/>
    </source>
</evidence>
<feature type="transmembrane region" description="Helical" evidence="1">
    <location>
        <begin position="28"/>
        <end position="49"/>
    </location>
</feature>
<keyword evidence="1" id="KW-0812">Transmembrane</keyword>
<accession>A0A8I6SGP8</accession>
<sequence>MLRRSSVALAEAATMLIHFYEVTYSDSWFINVLCHLPTSIFLIGCGAFVKKHDILPVDFLQGLDPQNQFIIRFLIFFMLLNVCVHGFWFSIESFILFGLPDLIDSTITLTPSGKWYGLITVPEKLWTSILALLVSLFCLATISPRAQMKRQQMS</sequence>
<proteinExistence type="predicted"/>
<dbReference type="KEGG" id="clec:106673151"/>
<feature type="transmembrane region" description="Helical" evidence="1">
    <location>
        <begin position="69"/>
        <end position="91"/>
    </location>
</feature>
<dbReference type="RefSeq" id="XP_014260646.1">
    <property type="nucleotide sequence ID" value="XM_014405160.2"/>
</dbReference>
<keyword evidence="1" id="KW-1133">Transmembrane helix</keyword>
<dbReference type="AlphaFoldDB" id="A0A8I6SGP8"/>
<dbReference type="OrthoDB" id="10529414at2759"/>
<keyword evidence="3" id="KW-1185">Reference proteome</keyword>
<dbReference type="Proteomes" id="UP000494040">
    <property type="component" value="Unassembled WGS sequence"/>
</dbReference>
<organism evidence="2 3">
    <name type="scientific">Cimex lectularius</name>
    <name type="common">Bed bug</name>
    <name type="synonym">Acanthia lectularia</name>
    <dbReference type="NCBI Taxonomy" id="79782"/>
    <lineage>
        <taxon>Eukaryota</taxon>
        <taxon>Metazoa</taxon>
        <taxon>Ecdysozoa</taxon>
        <taxon>Arthropoda</taxon>
        <taxon>Hexapoda</taxon>
        <taxon>Insecta</taxon>
        <taxon>Pterygota</taxon>
        <taxon>Neoptera</taxon>
        <taxon>Paraneoptera</taxon>
        <taxon>Hemiptera</taxon>
        <taxon>Heteroptera</taxon>
        <taxon>Panheteroptera</taxon>
        <taxon>Cimicomorpha</taxon>
        <taxon>Cimicidae</taxon>
        <taxon>Cimex</taxon>
    </lineage>
</organism>
<reference evidence="2" key="1">
    <citation type="submission" date="2022-01" db="UniProtKB">
        <authorList>
            <consortium name="EnsemblMetazoa"/>
        </authorList>
    </citation>
    <scope>IDENTIFICATION</scope>
</reference>
<dbReference type="GeneID" id="106673151"/>
<keyword evidence="1" id="KW-0472">Membrane</keyword>
<evidence type="ECO:0000313" key="2">
    <source>
        <dbReference type="EnsemblMetazoa" id="XP_014260646.1"/>
    </source>
</evidence>
<dbReference type="EnsemblMetazoa" id="XM_014405160.2">
    <property type="protein sequence ID" value="XP_014260646.1"/>
    <property type="gene ID" value="LOC106673151"/>
</dbReference>
<feature type="transmembrane region" description="Helical" evidence="1">
    <location>
        <begin position="125"/>
        <end position="143"/>
    </location>
</feature>